<organism evidence="1 2">
    <name type="scientific">Streptomyces mirabilis</name>
    <dbReference type="NCBI Taxonomy" id="68239"/>
    <lineage>
        <taxon>Bacteria</taxon>
        <taxon>Bacillati</taxon>
        <taxon>Actinomycetota</taxon>
        <taxon>Actinomycetes</taxon>
        <taxon>Kitasatosporales</taxon>
        <taxon>Streptomycetaceae</taxon>
        <taxon>Streptomyces</taxon>
    </lineage>
</organism>
<reference evidence="1 2" key="1">
    <citation type="submission" date="2016-10" db="EMBL/GenBank/DDBJ databases">
        <authorList>
            <person name="de Groot N.N."/>
        </authorList>
    </citation>
    <scope>NUCLEOTIDE SEQUENCE [LARGE SCALE GENOMIC DNA]</scope>
    <source>
        <strain evidence="1 2">OK461</strain>
    </source>
</reference>
<dbReference type="EMBL" id="FONR01000032">
    <property type="protein sequence ID" value="SFG90303.1"/>
    <property type="molecule type" value="Genomic_DNA"/>
</dbReference>
<protein>
    <submittedName>
        <fullName evidence="1">Uncharacterized protein</fullName>
    </submittedName>
</protein>
<name>A0A1I2VMK7_9ACTN</name>
<dbReference type="AlphaFoldDB" id="A0A1I2VMK7"/>
<evidence type="ECO:0000313" key="1">
    <source>
        <dbReference type="EMBL" id="SFG90303.1"/>
    </source>
</evidence>
<gene>
    <name evidence="1" type="ORF">SAMN02787118_13276</name>
</gene>
<dbReference type="RefSeq" id="WP_256259390.1">
    <property type="nucleotide sequence ID" value="NZ_FONR01000032.1"/>
</dbReference>
<proteinExistence type="predicted"/>
<accession>A0A1I2VMK7</accession>
<dbReference type="Proteomes" id="UP000181942">
    <property type="component" value="Unassembled WGS sequence"/>
</dbReference>
<evidence type="ECO:0000313" key="2">
    <source>
        <dbReference type="Proteomes" id="UP000181942"/>
    </source>
</evidence>
<sequence length="119" mass="12913">MPESCSGRAFAAQHAEAVEPTVGTHQHRLAALLADMVPGARIIRVSQREPGQTWPSPYSRAYDERGRLITLNRAQALIAARWVTRAHPHASWDEAYDLDLTTGILRPAAEAYAGAGGGR</sequence>